<dbReference type="GO" id="GO:0032259">
    <property type="term" value="P:methylation"/>
    <property type="evidence" value="ECO:0007669"/>
    <property type="project" value="UniProtKB-KW"/>
</dbReference>
<evidence type="ECO:0000256" key="1">
    <source>
        <dbReference type="ARBA" id="ARBA00006594"/>
    </source>
</evidence>
<name>A0ABU4JMU5_9FLAO</name>
<feature type="compositionally biased region" description="Acidic residues" evidence="7">
    <location>
        <begin position="519"/>
        <end position="528"/>
    </location>
</feature>
<evidence type="ECO:0000256" key="4">
    <source>
        <dbReference type="ARBA" id="ARBA00022679"/>
    </source>
</evidence>
<comment type="catalytic activity">
    <reaction evidence="6">
        <text>a 2'-deoxyadenosine in DNA + S-adenosyl-L-methionine = an N(6)-methyl-2'-deoxyadenosine in DNA + S-adenosyl-L-homocysteine + H(+)</text>
        <dbReference type="Rhea" id="RHEA:15197"/>
        <dbReference type="Rhea" id="RHEA-COMP:12418"/>
        <dbReference type="Rhea" id="RHEA-COMP:12419"/>
        <dbReference type="ChEBI" id="CHEBI:15378"/>
        <dbReference type="ChEBI" id="CHEBI:57856"/>
        <dbReference type="ChEBI" id="CHEBI:59789"/>
        <dbReference type="ChEBI" id="CHEBI:90615"/>
        <dbReference type="ChEBI" id="CHEBI:90616"/>
        <dbReference type="EC" id="2.1.1.72"/>
    </reaction>
</comment>
<accession>A0ABU4JMU5</accession>
<evidence type="ECO:0000256" key="3">
    <source>
        <dbReference type="ARBA" id="ARBA00022603"/>
    </source>
</evidence>
<evidence type="ECO:0000313" key="10">
    <source>
        <dbReference type="Proteomes" id="UP001204439"/>
    </source>
</evidence>
<feature type="domain" description="DNA methylase N-4/N-6" evidence="8">
    <location>
        <begin position="64"/>
        <end position="355"/>
    </location>
</feature>
<gene>
    <name evidence="9" type="ORF">NG800_019100</name>
</gene>
<keyword evidence="3 9" id="KW-0489">Methyltransferase</keyword>
<dbReference type="InterPro" id="IPR029063">
    <property type="entry name" value="SAM-dependent_MTases_sf"/>
</dbReference>
<dbReference type="Proteomes" id="UP001204439">
    <property type="component" value="Unassembled WGS sequence"/>
</dbReference>
<dbReference type="InterPro" id="IPR002295">
    <property type="entry name" value="N4/N6-MTase_EcoPI_Mod-like"/>
</dbReference>
<dbReference type="PRINTS" id="PR00508">
    <property type="entry name" value="S21N4MTFRASE"/>
</dbReference>
<keyword evidence="4 9" id="KW-0808">Transferase</keyword>
<evidence type="ECO:0000256" key="2">
    <source>
        <dbReference type="ARBA" id="ARBA00011900"/>
    </source>
</evidence>
<feature type="compositionally biased region" description="Polar residues" evidence="7">
    <location>
        <begin position="529"/>
        <end position="550"/>
    </location>
</feature>
<dbReference type="GO" id="GO:0008168">
    <property type="term" value="F:methyltransferase activity"/>
    <property type="evidence" value="ECO:0007669"/>
    <property type="project" value="UniProtKB-KW"/>
</dbReference>
<reference evidence="9 10" key="1">
    <citation type="submission" date="2023-11" db="EMBL/GenBank/DDBJ databases">
        <title>First isolation, identification, and characterization of non-pathogenic Epilithonimonas ginsengisoli isolated from diseased farmed rainbow trout (Oncorhynchus mykiss) in Chile.</title>
        <authorList>
            <person name="Miranda C.D."/>
            <person name="Irgang R."/>
            <person name="Concha C."/>
            <person name="Rojas R."/>
            <person name="Avendano R."/>
        </authorList>
    </citation>
    <scope>NUCLEOTIDE SEQUENCE [LARGE SCALE GENOMIC DNA]</scope>
    <source>
        <strain evidence="9 10">FP99</strain>
    </source>
</reference>
<comment type="similarity">
    <text evidence="1">Belongs to the N(4)/N(6)-methyltransferase family.</text>
</comment>
<evidence type="ECO:0000313" key="9">
    <source>
        <dbReference type="EMBL" id="MDW8551033.1"/>
    </source>
</evidence>
<protein>
    <recommendedName>
        <fullName evidence="2">site-specific DNA-methyltransferase (adenine-specific)</fullName>
        <ecNumber evidence="2">2.1.1.72</ecNumber>
    </recommendedName>
</protein>
<proteinExistence type="inferred from homology"/>
<dbReference type="InterPro" id="IPR002941">
    <property type="entry name" value="DNA_methylase_N4/N6"/>
</dbReference>
<dbReference type="PROSITE" id="PS00092">
    <property type="entry name" value="N6_MTASE"/>
    <property type="match status" value="1"/>
</dbReference>
<dbReference type="RefSeq" id="WP_063970746.1">
    <property type="nucleotide sequence ID" value="NZ_JAMXLT020000060.1"/>
</dbReference>
<dbReference type="EMBL" id="JAMXLT020000060">
    <property type="protein sequence ID" value="MDW8551033.1"/>
    <property type="molecule type" value="Genomic_DNA"/>
</dbReference>
<keyword evidence="10" id="KW-1185">Reference proteome</keyword>
<dbReference type="SUPFAM" id="SSF53335">
    <property type="entry name" value="S-adenosyl-L-methionine-dependent methyltransferases"/>
    <property type="match status" value="1"/>
</dbReference>
<dbReference type="InterPro" id="IPR001091">
    <property type="entry name" value="RM_Methyltransferase"/>
</dbReference>
<comment type="caution">
    <text evidence="9">The sequence shown here is derived from an EMBL/GenBank/DDBJ whole genome shotgun (WGS) entry which is preliminary data.</text>
</comment>
<sequence length="550" mass="62775">MSNKNLQKLELTWIGKGEEPKLEPRILIENPEYSYGDSHTENMLIHGDNLLALKALEQDYAGKVKCIYIDPPYNTGNAFEHYDDGVEHSLWLSLMKPRLEILKKLLSEDGSIWISIDDDESHYLKVLCDMVFGRQNFINNVIWEKKYSPSNDAKWLSDSHDHILVYAKYKDIWRPNLLPRTDDMNNRYKNPDNDQRGPWKPGDVLVKTFSESGVFPVVNPNTGEEFWPPKGSCYRFSQDVFKKMIADNRIYFGKTGTTGPQVKRFLSEVKQGIVAKTLWFRAEVGDNQEAKAEVKRFNLTSVFDTPKPERLLDRILMLASTEGDIVLDSFLGSGTTAAVAHKMGRKYIGIELGDHARTHCYPRLKAVVDGEQGGISKAVNWQGGGGFKFYTLAPSLLKKDRFDNFIISPDYNPDMLAAAMAKQEGFKYQPDEAKFWKQGTSSEQDFIFTTTQFLTVEALEALHDDMQPGESLLICCKAFQQECKNKFANITIKKIPQMLLNRCEFGKDDYSFNIVNLPQEEENEEADETSISVQELNDQKNSPDQPTLFD</sequence>
<evidence type="ECO:0000256" key="7">
    <source>
        <dbReference type="SAM" id="MobiDB-lite"/>
    </source>
</evidence>
<keyword evidence="5" id="KW-0949">S-adenosyl-L-methionine</keyword>
<dbReference type="InterPro" id="IPR002052">
    <property type="entry name" value="DNA_methylase_N6_adenine_CS"/>
</dbReference>
<organism evidence="9 10">
    <name type="scientific">Epilithonimonas ginsengisoli</name>
    <dbReference type="NCBI Taxonomy" id="1245592"/>
    <lineage>
        <taxon>Bacteria</taxon>
        <taxon>Pseudomonadati</taxon>
        <taxon>Bacteroidota</taxon>
        <taxon>Flavobacteriia</taxon>
        <taxon>Flavobacteriales</taxon>
        <taxon>Weeksellaceae</taxon>
        <taxon>Chryseobacterium group</taxon>
        <taxon>Epilithonimonas</taxon>
    </lineage>
</organism>
<dbReference type="Pfam" id="PF01555">
    <property type="entry name" value="N6_N4_Mtase"/>
    <property type="match status" value="1"/>
</dbReference>
<dbReference type="PIRSF" id="PIRSF015855">
    <property type="entry name" value="TypeIII_Mtase_mKpnI"/>
    <property type="match status" value="1"/>
</dbReference>
<evidence type="ECO:0000259" key="8">
    <source>
        <dbReference type="Pfam" id="PF01555"/>
    </source>
</evidence>
<evidence type="ECO:0000256" key="5">
    <source>
        <dbReference type="ARBA" id="ARBA00022691"/>
    </source>
</evidence>
<dbReference type="EC" id="2.1.1.72" evidence="2"/>
<evidence type="ECO:0000256" key="6">
    <source>
        <dbReference type="ARBA" id="ARBA00047942"/>
    </source>
</evidence>
<feature type="region of interest" description="Disordered" evidence="7">
    <location>
        <begin position="519"/>
        <end position="550"/>
    </location>
</feature>
<dbReference type="Gene3D" id="3.40.50.150">
    <property type="entry name" value="Vaccinia Virus protein VP39"/>
    <property type="match status" value="1"/>
</dbReference>